<proteinExistence type="predicted"/>
<accession>A0A142EKB6</accession>
<dbReference type="FunFam" id="2.40.50.140:FF:000165">
    <property type="entry name" value="Chaperone CsaA"/>
    <property type="match status" value="1"/>
</dbReference>
<keyword evidence="2 3" id="KW-0694">RNA-binding</keyword>
<dbReference type="InterPro" id="IPR051270">
    <property type="entry name" value="Tyrosine-tRNA_ligase_regulator"/>
</dbReference>
<dbReference type="CDD" id="cd02798">
    <property type="entry name" value="tRNA_bind_CsaA"/>
    <property type="match status" value="1"/>
</dbReference>
<dbReference type="InterPro" id="IPR008231">
    <property type="entry name" value="CsaA"/>
</dbReference>
<evidence type="ECO:0000256" key="3">
    <source>
        <dbReference type="PROSITE-ProRule" id="PRU00209"/>
    </source>
</evidence>
<organism evidence="5 6">
    <name type="scientific">Algoriphagus sanaruensis</name>
    <dbReference type="NCBI Taxonomy" id="1727163"/>
    <lineage>
        <taxon>Bacteria</taxon>
        <taxon>Pseudomonadati</taxon>
        <taxon>Bacteroidota</taxon>
        <taxon>Cytophagia</taxon>
        <taxon>Cytophagales</taxon>
        <taxon>Cyclobacteriaceae</taxon>
        <taxon>Algoriphagus</taxon>
    </lineage>
</organism>
<dbReference type="AlphaFoldDB" id="A0A142EKB6"/>
<feature type="domain" description="TRNA-binding" evidence="4">
    <location>
        <begin position="8"/>
        <end position="112"/>
    </location>
</feature>
<dbReference type="GO" id="GO:0000049">
    <property type="term" value="F:tRNA binding"/>
    <property type="evidence" value="ECO:0007669"/>
    <property type="project" value="UniProtKB-UniRule"/>
</dbReference>
<protein>
    <submittedName>
        <fullName evidence="5">tRNA-binding protein</fullName>
    </submittedName>
</protein>
<keyword evidence="1 3" id="KW-0820">tRNA-binding</keyword>
<dbReference type="PANTHER" id="PTHR11586">
    <property type="entry name" value="TRNA-AMINOACYLATION COFACTOR ARC1 FAMILY MEMBER"/>
    <property type="match status" value="1"/>
</dbReference>
<dbReference type="InterPro" id="IPR012340">
    <property type="entry name" value="NA-bd_OB-fold"/>
</dbReference>
<dbReference type="Pfam" id="PF01588">
    <property type="entry name" value="tRNA_bind"/>
    <property type="match status" value="1"/>
</dbReference>
<evidence type="ECO:0000313" key="5">
    <source>
        <dbReference type="EMBL" id="AMQ55571.1"/>
    </source>
</evidence>
<keyword evidence="6" id="KW-1185">Reference proteome</keyword>
<dbReference type="STRING" id="1727163.AO498_04085"/>
<dbReference type="OrthoDB" id="9794564at2"/>
<dbReference type="InterPro" id="IPR002547">
    <property type="entry name" value="tRNA-bd_dom"/>
</dbReference>
<dbReference type="Proteomes" id="UP000073816">
    <property type="component" value="Chromosome"/>
</dbReference>
<dbReference type="Gene3D" id="2.40.50.140">
    <property type="entry name" value="Nucleic acid-binding proteins"/>
    <property type="match status" value="1"/>
</dbReference>
<evidence type="ECO:0000259" key="4">
    <source>
        <dbReference type="PROSITE" id="PS50886"/>
    </source>
</evidence>
<evidence type="ECO:0000313" key="6">
    <source>
        <dbReference type="Proteomes" id="UP000073816"/>
    </source>
</evidence>
<name>A0A142EKB6_9BACT</name>
<dbReference type="RefSeq" id="WP_067544050.1">
    <property type="nucleotide sequence ID" value="NZ_CP012836.1"/>
</dbReference>
<dbReference type="EMBL" id="CP012836">
    <property type="protein sequence ID" value="AMQ55571.1"/>
    <property type="molecule type" value="Genomic_DNA"/>
</dbReference>
<dbReference type="NCBIfam" id="NF007495">
    <property type="entry name" value="PRK10089.1-4"/>
    <property type="match status" value="1"/>
</dbReference>
<dbReference type="NCBIfam" id="TIGR02222">
    <property type="entry name" value="chap_CsaA"/>
    <property type="match status" value="1"/>
</dbReference>
<dbReference type="SUPFAM" id="SSF50249">
    <property type="entry name" value="Nucleic acid-binding proteins"/>
    <property type="match status" value="1"/>
</dbReference>
<dbReference type="NCBIfam" id="NF007494">
    <property type="entry name" value="PRK10089.1-3"/>
    <property type="match status" value="1"/>
</dbReference>
<gene>
    <name evidence="5" type="ORF">AO498_04085</name>
</gene>
<sequence>MQTIDQEDFLKIDLRLGTIIQAEIFEKARKPAYKIWIDFGADLGVKKSSAQVTSFYTPESLLGKQVICVVNFKPRQIADFMSEVLVTGFSAESGGIVLATSDQLAPNGAKLH</sequence>
<evidence type="ECO:0000256" key="2">
    <source>
        <dbReference type="ARBA" id="ARBA00022884"/>
    </source>
</evidence>
<reference evidence="5 6" key="2">
    <citation type="journal article" date="2016" name="Genome Announc.">
        <title>Complete Genome Sequence of Algoriphagus sp. Strain M8-2, Isolated from a Brackish Lake.</title>
        <authorList>
            <person name="Muraguchi Y."/>
            <person name="Kushimoto K."/>
            <person name="Ohtsubo Y."/>
            <person name="Suzuki T."/>
            <person name="Dohra H."/>
            <person name="Kimbara K."/>
            <person name="Shintani M."/>
        </authorList>
    </citation>
    <scope>NUCLEOTIDE SEQUENCE [LARGE SCALE GENOMIC DNA]</scope>
    <source>
        <strain evidence="5 6">M8-2</strain>
    </source>
</reference>
<dbReference type="PANTHER" id="PTHR11586:SF37">
    <property type="entry name" value="TRNA-BINDING DOMAIN-CONTAINING PROTEIN"/>
    <property type="match status" value="1"/>
</dbReference>
<dbReference type="PROSITE" id="PS50886">
    <property type="entry name" value="TRBD"/>
    <property type="match status" value="1"/>
</dbReference>
<reference evidence="6" key="1">
    <citation type="submission" date="2015-09" db="EMBL/GenBank/DDBJ databases">
        <title>Complete sequence of Algoriphagus sp. M8-2.</title>
        <authorList>
            <person name="Shintani M."/>
        </authorList>
    </citation>
    <scope>NUCLEOTIDE SEQUENCE [LARGE SCALE GENOMIC DNA]</scope>
    <source>
        <strain evidence="6">M8-2</strain>
    </source>
</reference>
<evidence type="ECO:0000256" key="1">
    <source>
        <dbReference type="ARBA" id="ARBA00022555"/>
    </source>
</evidence>
<dbReference type="KEGG" id="alm:AO498_04085"/>
<dbReference type="PATRIC" id="fig|1727163.4.peg.850"/>